<dbReference type="HOGENOM" id="CLU_3409862_0_0_10"/>
<dbReference type="Proteomes" id="UP000033047">
    <property type="component" value="Unassembled WGS sequence"/>
</dbReference>
<protein>
    <submittedName>
        <fullName evidence="2">Uncharacterized protein</fullName>
    </submittedName>
</protein>
<dbReference type="PATRIC" id="fig|927665.4.peg.599"/>
<sequence>MNKKNEKKQVETKGTKKRNPNKRRQVFNF</sequence>
<accession>A0A0F5JP51</accession>
<proteinExistence type="predicted"/>
<dbReference type="EMBL" id="AQHV01000002">
    <property type="protein sequence ID" value="KKB59509.1"/>
    <property type="molecule type" value="Genomic_DNA"/>
</dbReference>
<reference evidence="2 3" key="1">
    <citation type="submission" date="2013-04" db="EMBL/GenBank/DDBJ databases">
        <title>The Genome Sequence of Parabacteroides goldsteinii DSM 19448.</title>
        <authorList>
            <consortium name="The Broad Institute Genomics Platform"/>
            <person name="Earl A."/>
            <person name="Ward D."/>
            <person name="Feldgarden M."/>
            <person name="Gevers D."/>
            <person name="Martens E."/>
            <person name="Sakamoto M."/>
            <person name="Benno Y."/>
            <person name="Song Y."/>
            <person name="Liu C."/>
            <person name="Lee J."/>
            <person name="Bolanos M."/>
            <person name="Vaisanen M.L."/>
            <person name="Finegold S.M."/>
            <person name="Walker B."/>
            <person name="Young S."/>
            <person name="Zeng Q."/>
            <person name="Gargeya S."/>
            <person name="Fitzgerald M."/>
            <person name="Haas B."/>
            <person name="Abouelleil A."/>
            <person name="Allen A.W."/>
            <person name="Alvarado L."/>
            <person name="Arachchi H.M."/>
            <person name="Berlin A.M."/>
            <person name="Chapman S.B."/>
            <person name="Gainer-Dewar J."/>
            <person name="Goldberg J."/>
            <person name="Griggs A."/>
            <person name="Gujja S."/>
            <person name="Hansen M."/>
            <person name="Howarth C."/>
            <person name="Imamovic A."/>
            <person name="Ireland A."/>
            <person name="Larimer J."/>
            <person name="McCowan C."/>
            <person name="Murphy C."/>
            <person name="Pearson M."/>
            <person name="Poon T.W."/>
            <person name="Priest M."/>
            <person name="Roberts A."/>
            <person name="Saif S."/>
            <person name="Shea T."/>
            <person name="Sisk P."/>
            <person name="Sykes S."/>
            <person name="Wortman J."/>
            <person name="Nusbaum C."/>
            <person name="Birren B."/>
        </authorList>
    </citation>
    <scope>NUCLEOTIDE SEQUENCE [LARGE SCALE GENOMIC DNA]</scope>
    <source>
        <strain evidence="2 3">DSM 19448</strain>
    </source>
</reference>
<evidence type="ECO:0000313" key="3">
    <source>
        <dbReference type="Proteomes" id="UP000033047"/>
    </source>
</evidence>
<gene>
    <name evidence="2" type="ORF">HMPREF1535_00593</name>
</gene>
<comment type="caution">
    <text evidence="2">The sequence shown here is derived from an EMBL/GenBank/DDBJ whole genome shotgun (WGS) entry which is preliminary data.</text>
</comment>
<dbReference type="AlphaFoldDB" id="A0A0F5JP51"/>
<organism evidence="2 3">
    <name type="scientific">Parabacteroides goldsteinii DSM 19448 = WAL 12034</name>
    <dbReference type="NCBI Taxonomy" id="927665"/>
    <lineage>
        <taxon>Bacteria</taxon>
        <taxon>Pseudomonadati</taxon>
        <taxon>Bacteroidota</taxon>
        <taxon>Bacteroidia</taxon>
        <taxon>Bacteroidales</taxon>
        <taxon>Tannerellaceae</taxon>
        <taxon>Parabacteroides</taxon>
    </lineage>
</organism>
<feature type="region of interest" description="Disordered" evidence="1">
    <location>
        <begin position="1"/>
        <end position="29"/>
    </location>
</feature>
<feature type="compositionally biased region" description="Basic residues" evidence="1">
    <location>
        <begin position="15"/>
        <end position="29"/>
    </location>
</feature>
<evidence type="ECO:0000313" key="2">
    <source>
        <dbReference type="EMBL" id="KKB59509.1"/>
    </source>
</evidence>
<evidence type="ECO:0000256" key="1">
    <source>
        <dbReference type="SAM" id="MobiDB-lite"/>
    </source>
</evidence>
<name>A0A0F5JP51_9BACT</name>